<dbReference type="Gene3D" id="3.30.1370.210">
    <property type="match status" value="1"/>
</dbReference>
<dbReference type="Pfam" id="PF00642">
    <property type="entry name" value="zf-CCCH"/>
    <property type="match status" value="1"/>
</dbReference>
<evidence type="ECO:0000313" key="9">
    <source>
        <dbReference type="EMBL" id="KZV98783.1"/>
    </source>
</evidence>
<dbReference type="OrthoDB" id="250836at2759"/>
<gene>
    <name evidence="9" type="ORF">EXIGLDRAFT_831997</name>
</gene>
<dbReference type="PROSITE" id="PS50089">
    <property type="entry name" value="ZF_RING_2"/>
    <property type="match status" value="1"/>
</dbReference>
<feature type="compositionally biased region" description="Low complexity" evidence="6">
    <location>
        <begin position="357"/>
        <end position="383"/>
    </location>
</feature>
<keyword evidence="1" id="KW-0808">Transferase</keyword>
<dbReference type="InterPro" id="IPR001841">
    <property type="entry name" value="Znf_RING"/>
</dbReference>
<dbReference type="InterPro" id="IPR000571">
    <property type="entry name" value="Znf_CCCH"/>
</dbReference>
<feature type="domain" description="C3H1-type" evidence="8">
    <location>
        <begin position="55"/>
        <end position="82"/>
    </location>
</feature>
<name>A0A165M588_EXIGL</name>
<dbReference type="InterPro" id="IPR036855">
    <property type="entry name" value="Znf_CCCH_sf"/>
</dbReference>
<feature type="region of interest" description="Disordered" evidence="6">
    <location>
        <begin position="83"/>
        <end position="103"/>
    </location>
</feature>
<dbReference type="SUPFAM" id="SSF57850">
    <property type="entry name" value="RING/U-box"/>
    <property type="match status" value="1"/>
</dbReference>
<dbReference type="GO" id="GO:0000209">
    <property type="term" value="P:protein polyubiquitination"/>
    <property type="evidence" value="ECO:0007669"/>
    <property type="project" value="InterPro"/>
</dbReference>
<feature type="zinc finger region" description="C3H1-type" evidence="5">
    <location>
        <begin position="16"/>
        <end position="44"/>
    </location>
</feature>
<keyword evidence="3 5" id="KW-0863">Zinc-finger</keyword>
<dbReference type="Proteomes" id="UP000077266">
    <property type="component" value="Unassembled WGS sequence"/>
</dbReference>
<dbReference type="PANTHER" id="PTHR11224">
    <property type="entry name" value="MAKORIN-RELATED"/>
    <property type="match status" value="1"/>
</dbReference>
<evidence type="ECO:0000256" key="3">
    <source>
        <dbReference type="ARBA" id="ARBA00022771"/>
    </source>
</evidence>
<dbReference type="EMBL" id="KV425915">
    <property type="protein sequence ID" value="KZV98783.1"/>
    <property type="molecule type" value="Genomic_DNA"/>
</dbReference>
<feature type="zinc finger region" description="C3H1-type" evidence="5">
    <location>
        <begin position="55"/>
        <end position="82"/>
    </location>
</feature>
<feature type="domain" description="C3H1-type" evidence="8">
    <location>
        <begin position="16"/>
        <end position="44"/>
    </location>
</feature>
<feature type="compositionally biased region" description="Acidic residues" evidence="6">
    <location>
        <begin position="320"/>
        <end position="339"/>
    </location>
</feature>
<evidence type="ECO:0000256" key="6">
    <source>
        <dbReference type="SAM" id="MobiDB-lite"/>
    </source>
</evidence>
<organism evidence="9 10">
    <name type="scientific">Exidia glandulosa HHB12029</name>
    <dbReference type="NCBI Taxonomy" id="1314781"/>
    <lineage>
        <taxon>Eukaryota</taxon>
        <taxon>Fungi</taxon>
        <taxon>Dikarya</taxon>
        <taxon>Basidiomycota</taxon>
        <taxon>Agaricomycotina</taxon>
        <taxon>Agaricomycetes</taxon>
        <taxon>Auriculariales</taxon>
        <taxon>Exidiaceae</taxon>
        <taxon>Exidia</taxon>
    </lineage>
</organism>
<dbReference type="InParanoid" id="A0A165M588"/>
<dbReference type="PROSITE" id="PS50103">
    <property type="entry name" value="ZF_C3H1"/>
    <property type="match status" value="3"/>
</dbReference>
<evidence type="ECO:0000256" key="5">
    <source>
        <dbReference type="PROSITE-ProRule" id="PRU00723"/>
    </source>
</evidence>
<dbReference type="Gene3D" id="3.30.40.10">
    <property type="entry name" value="Zinc/RING finger domain, C3HC4 (zinc finger)"/>
    <property type="match status" value="1"/>
</dbReference>
<dbReference type="SUPFAM" id="SSF90229">
    <property type="entry name" value="CCCH zinc finger"/>
    <property type="match status" value="1"/>
</dbReference>
<feature type="zinc finger region" description="C3H1-type" evidence="5">
    <location>
        <begin position="189"/>
        <end position="220"/>
    </location>
</feature>
<proteinExistence type="predicted"/>
<reference evidence="9 10" key="1">
    <citation type="journal article" date="2016" name="Mol. Biol. Evol.">
        <title>Comparative Genomics of Early-Diverging Mushroom-Forming Fungi Provides Insights into the Origins of Lignocellulose Decay Capabilities.</title>
        <authorList>
            <person name="Nagy L.G."/>
            <person name="Riley R."/>
            <person name="Tritt A."/>
            <person name="Adam C."/>
            <person name="Daum C."/>
            <person name="Floudas D."/>
            <person name="Sun H."/>
            <person name="Yadav J.S."/>
            <person name="Pangilinan J."/>
            <person name="Larsson K.H."/>
            <person name="Matsuura K."/>
            <person name="Barry K."/>
            <person name="Labutti K."/>
            <person name="Kuo R."/>
            <person name="Ohm R.A."/>
            <person name="Bhattacharya S.S."/>
            <person name="Shirouzu T."/>
            <person name="Yoshinaga Y."/>
            <person name="Martin F.M."/>
            <person name="Grigoriev I.V."/>
            <person name="Hibbett D.S."/>
        </authorList>
    </citation>
    <scope>NUCLEOTIDE SEQUENCE [LARGE SCALE GENOMIC DNA]</scope>
    <source>
        <strain evidence="9 10">HHB12029</strain>
    </source>
</reference>
<dbReference type="InterPro" id="IPR017907">
    <property type="entry name" value="Znf_RING_CS"/>
</dbReference>
<dbReference type="STRING" id="1314781.A0A165M588"/>
<dbReference type="PANTHER" id="PTHR11224:SF10">
    <property type="entry name" value="IP09428P-RELATED"/>
    <property type="match status" value="1"/>
</dbReference>
<feature type="domain" description="C3H1-type" evidence="8">
    <location>
        <begin position="189"/>
        <end position="220"/>
    </location>
</feature>
<keyword evidence="2 5" id="KW-0479">Metal-binding</keyword>
<dbReference type="InterPro" id="IPR045072">
    <property type="entry name" value="MKRN-like"/>
</dbReference>
<dbReference type="SMART" id="SM00356">
    <property type="entry name" value="ZnF_C3H1"/>
    <property type="match status" value="3"/>
</dbReference>
<evidence type="ECO:0000259" key="7">
    <source>
        <dbReference type="PROSITE" id="PS50089"/>
    </source>
</evidence>
<dbReference type="GO" id="GO:0008270">
    <property type="term" value="F:zinc ion binding"/>
    <property type="evidence" value="ECO:0007669"/>
    <property type="project" value="UniProtKB-KW"/>
</dbReference>
<keyword evidence="4 5" id="KW-0862">Zinc</keyword>
<evidence type="ECO:0000259" key="8">
    <source>
        <dbReference type="PROSITE" id="PS50103"/>
    </source>
</evidence>
<dbReference type="GO" id="GO:0061630">
    <property type="term" value="F:ubiquitin protein ligase activity"/>
    <property type="evidence" value="ECO:0007669"/>
    <property type="project" value="InterPro"/>
</dbReference>
<keyword evidence="10" id="KW-1185">Reference proteome</keyword>
<sequence length="393" mass="43321">MASTSNAGAPTRPPTNKNRGVCRYYNVPGGCFAGQGCKFLHVAPTASLEGVMSPYDANKTCRYYLQGYCRRGAACWFKHQVPDATPASTSRPQAPAAKPAPNDEEDHLCAICLDKPEEYGVLEGCNHVFCKDCIHGWRDSQGKSVDVIISQMNKTCPSCRQRSRFVIPCNRFPETDERKQKLIENYKASMSRVDCKYFTASRDKPFCPYGRDCFYKHELPDGTPYVFKEGVEELMERWKRRRQDIAMAGGGAGEAEFIRAIRNIADQLFEVAAGVIRVERVRGQVPISRPSGTAVPVANGSLSRNDDDDDDGPPPLQALSDDESDVGENSEEDDSDSDPEFTSAIAQSLRALEDSLRQAAAAASAHNSRSSASAPPRSRSPDPNRQFDVFDLD</sequence>
<protein>
    <submittedName>
        <fullName evidence="9">Uncharacterized protein</fullName>
    </submittedName>
</protein>
<dbReference type="InterPro" id="IPR018957">
    <property type="entry name" value="Znf_C3HC4_RING-type"/>
</dbReference>
<feature type="domain" description="RING-type" evidence="7">
    <location>
        <begin position="109"/>
        <end position="160"/>
    </location>
</feature>
<evidence type="ECO:0000256" key="2">
    <source>
        <dbReference type="ARBA" id="ARBA00022723"/>
    </source>
</evidence>
<evidence type="ECO:0000313" key="10">
    <source>
        <dbReference type="Proteomes" id="UP000077266"/>
    </source>
</evidence>
<feature type="region of interest" description="Disordered" evidence="6">
    <location>
        <begin position="287"/>
        <end position="393"/>
    </location>
</feature>
<evidence type="ECO:0000256" key="1">
    <source>
        <dbReference type="ARBA" id="ARBA00022679"/>
    </source>
</evidence>
<dbReference type="InterPro" id="IPR013083">
    <property type="entry name" value="Znf_RING/FYVE/PHD"/>
</dbReference>
<dbReference type="PROSITE" id="PS00518">
    <property type="entry name" value="ZF_RING_1"/>
    <property type="match status" value="1"/>
</dbReference>
<dbReference type="Pfam" id="PF00097">
    <property type="entry name" value="zf-C3HC4"/>
    <property type="match status" value="1"/>
</dbReference>
<dbReference type="SMART" id="SM00184">
    <property type="entry name" value="RING"/>
    <property type="match status" value="1"/>
</dbReference>
<evidence type="ECO:0000256" key="4">
    <source>
        <dbReference type="ARBA" id="ARBA00022833"/>
    </source>
</evidence>
<accession>A0A165M588</accession>
<dbReference type="AlphaFoldDB" id="A0A165M588"/>